<accession>A0A842JF81</accession>
<keyword evidence="2" id="KW-1185">Reference proteome</keyword>
<dbReference type="InterPro" id="IPR035093">
    <property type="entry name" value="RelE/ParE_toxin_dom_sf"/>
</dbReference>
<evidence type="ECO:0008006" key="3">
    <source>
        <dbReference type="Google" id="ProtNLM"/>
    </source>
</evidence>
<name>A0A842JF81_9ACTN</name>
<dbReference type="EMBL" id="JACMSE010000002">
    <property type="protein sequence ID" value="MBC2888598.1"/>
    <property type="molecule type" value="Genomic_DNA"/>
</dbReference>
<dbReference type="Proteomes" id="UP000587396">
    <property type="component" value="Unassembled WGS sequence"/>
</dbReference>
<comment type="caution">
    <text evidence="1">The sequence shown here is derived from an EMBL/GenBank/DDBJ whole genome shotgun (WGS) entry which is preliminary data.</text>
</comment>
<gene>
    <name evidence="1" type="ORF">H7313_04440</name>
</gene>
<evidence type="ECO:0000313" key="1">
    <source>
        <dbReference type="EMBL" id="MBC2888598.1"/>
    </source>
</evidence>
<dbReference type="AlphaFoldDB" id="A0A842JF81"/>
<organism evidence="1 2">
    <name type="scientific">Gordonibacter massiliensis</name>
    <name type="common">ex Traore et al. 2017</name>
    <dbReference type="NCBI Taxonomy" id="1841863"/>
    <lineage>
        <taxon>Bacteria</taxon>
        <taxon>Bacillati</taxon>
        <taxon>Actinomycetota</taxon>
        <taxon>Coriobacteriia</taxon>
        <taxon>Eggerthellales</taxon>
        <taxon>Eggerthellaceae</taxon>
        <taxon>Gordonibacter</taxon>
    </lineage>
</organism>
<reference evidence="1 2" key="1">
    <citation type="submission" date="2020-08" db="EMBL/GenBank/DDBJ databases">
        <authorList>
            <person name="Liu C."/>
            <person name="Sun Q."/>
        </authorList>
    </citation>
    <scope>NUCLEOTIDE SEQUENCE [LARGE SCALE GENOMIC DNA]</scope>
    <source>
        <strain evidence="1 2">N22</strain>
    </source>
</reference>
<sequence length="110" mass="12269">MSAGNQRFKVRFFNAAAARDYQSLDGSMKKLVDVGLAKLRVRADEIGKPLGGSLASCKELKYRNAGIRVVFRIVDDVVEILEVVEIVAIGRRDKGEVFSKAERRLERGED</sequence>
<evidence type="ECO:0000313" key="2">
    <source>
        <dbReference type="Proteomes" id="UP000587396"/>
    </source>
</evidence>
<dbReference type="SUPFAM" id="SSF143011">
    <property type="entry name" value="RelE-like"/>
    <property type="match status" value="1"/>
</dbReference>
<dbReference type="Gene3D" id="3.30.2310.20">
    <property type="entry name" value="RelE-like"/>
    <property type="match status" value="1"/>
</dbReference>
<proteinExistence type="predicted"/>
<dbReference type="RefSeq" id="WP_185904555.1">
    <property type="nucleotide sequence ID" value="NZ_JACMSE010000002.1"/>
</dbReference>
<protein>
    <recommendedName>
        <fullName evidence="3">Addiction module toxin RelE</fullName>
    </recommendedName>
</protein>